<sequence>MKRIAIVGNGGGGKTTLSRGLGAALGLPVYHVDSLQFQPGWKVTPQVETSQKLDQIAQTNAWIIDGFGTKEVIERRFNGADTIVFVDFPLWRHYGWAFKRQMGSFKKVREELPENCPEFSLQYTWKLFRAIWRVHKEYRPWFREKIQALPPSTQCFHIKSKQDWQKFYAHYCE</sequence>
<keyword evidence="1" id="KW-0966">Cell projection</keyword>
<comment type="caution">
    <text evidence="1">The sequence shown here is derived from an EMBL/GenBank/DDBJ whole genome shotgun (WGS) entry which is preliminary data.</text>
</comment>
<evidence type="ECO:0000313" key="2">
    <source>
        <dbReference type="Proteomes" id="UP000231019"/>
    </source>
</evidence>
<evidence type="ECO:0000313" key="1">
    <source>
        <dbReference type="EMBL" id="PIW15099.1"/>
    </source>
</evidence>
<dbReference type="EMBL" id="PFFQ01000054">
    <property type="protein sequence ID" value="PIW15099.1"/>
    <property type="molecule type" value="Genomic_DNA"/>
</dbReference>
<dbReference type="SUPFAM" id="SSF52540">
    <property type="entry name" value="P-loop containing nucleoside triphosphate hydrolases"/>
    <property type="match status" value="1"/>
</dbReference>
<dbReference type="InterPro" id="IPR027417">
    <property type="entry name" value="P-loop_NTPase"/>
</dbReference>
<dbReference type="PANTHER" id="PTHR37816">
    <property type="entry name" value="YALI0E33011P"/>
    <property type="match status" value="1"/>
</dbReference>
<dbReference type="AlphaFoldDB" id="A0A2M7G099"/>
<organism evidence="1 2">
    <name type="scientific">bacterium (Candidatus Blackallbacteria) CG17_big_fil_post_rev_8_21_14_2_50_48_46</name>
    <dbReference type="NCBI Taxonomy" id="2014261"/>
    <lineage>
        <taxon>Bacteria</taxon>
        <taxon>Candidatus Blackallbacteria</taxon>
    </lineage>
</organism>
<proteinExistence type="predicted"/>
<keyword evidence="1" id="KW-0969">Cilium</keyword>
<keyword evidence="1" id="KW-0282">Flagellum</keyword>
<dbReference type="InterPro" id="IPR052922">
    <property type="entry name" value="Cytidylate_Kinase-2"/>
</dbReference>
<dbReference type="Proteomes" id="UP000231019">
    <property type="component" value="Unassembled WGS sequence"/>
</dbReference>
<dbReference type="PANTHER" id="PTHR37816:SF3">
    <property type="entry name" value="MODULATES DNA TOPOLOGY"/>
    <property type="match status" value="1"/>
</dbReference>
<reference evidence="1 2" key="1">
    <citation type="submission" date="2017-09" db="EMBL/GenBank/DDBJ databases">
        <title>Depth-based differentiation of microbial function through sediment-hosted aquifers and enrichment of novel symbionts in the deep terrestrial subsurface.</title>
        <authorList>
            <person name="Probst A.J."/>
            <person name="Ladd B."/>
            <person name="Jarett J.K."/>
            <person name="Geller-Mcgrath D.E."/>
            <person name="Sieber C.M."/>
            <person name="Emerson J.B."/>
            <person name="Anantharaman K."/>
            <person name="Thomas B.C."/>
            <person name="Malmstrom R."/>
            <person name="Stieglmeier M."/>
            <person name="Klingl A."/>
            <person name="Woyke T."/>
            <person name="Ryan C.M."/>
            <person name="Banfield J.F."/>
        </authorList>
    </citation>
    <scope>NUCLEOTIDE SEQUENCE [LARGE SCALE GENOMIC DNA]</scope>
    <source>
        <strain evidence="1">CG17_big_fil_post_rev_8_21_14_2_50_48_46</strain>
    </source>
</reference>
<protein>
    <submittedName>
        <fullName evidence="1">Flagellar protein FlaR</fullName>
    </submittedName>
</protein>
<dbReference type="Gene3D" id="3.40.50.300">
    <property type="entry name" value="P-loop containing nucleotide triphosphate hydrolases"/>
    <property type="match status" value="1"/>
</dbReference>
<name>A0A2M7G099_9BACT</name>
<accession>A0A2M7G099</accession>
<gene>
    <name evidence="1" type="ORF">COW36_19450</name>
</gene>